<evidence type="ECO:0000313" key="1">
    <source>
        <dbReference type="EMBL" id="GAI21627.1"/>
    </source>
</evidence>
<name>X1LQJ2_9ZZZZ</name>
<proteinExistence type="predicted"/>
<reference evidence="1" key="1">
    <citation type="journal article" date="2014" name="Front. Microbiol.">
        <title>High frequency of phylogenetically diverse reductive dehalogenase-homologous genes in deep subseafloor sedimentary metagenomes.</title>
        <authorList>
            <person name="Kawai M."/>
            <person name="Futagami T."/>
            <person name="Toyoda A."/>
            <person name="Takaki Y."/>
            <person name="Nishi S."/>
            <person name="Hori S."/>
            <person name="Arai W."/>
            <person name="Tsubouchi T."/>
            <person name="Morono Y."/>
            <person name="Uchiyama I."/>
            <person name="Ito T."/>
            <person name="Fujiyama A."/>
            <person name="Inagaki F."/>
            <person name="Takami H."/>
        </authorList>
    </citation>
    <scope>NUCLEOTIDE SEQUENCE</scope>
    <source>
        <strain evidence="1">Expedition CK06-06</strain>
    </source>
</reference>
<dbReference type="AlphaFoldDB" id="X1LQJ2"/>
<organism evidence="1">
    <name type="scientific">marine sediment metagenome</name>
    <dbReference type="NCBI Taxonomy" id="412755"/>
    <lineage>
        <taxon>unclassified sequences</taxon>
        <taxon>metagenomes</taxon>
        <taxon>ecological metagenomes</taxon>
    </lineage>
</organism>
<sequence>FEVARGLARATYKLRDDLTAARSRFVSGTEYPQDYDDKEKDPEAAAKAWAHVFTKRWAPVSKALIEFETQSLEAEALWGTGITTEVDRFRRCAHTVFVSYESILDDKRAGGDHFKHDANFGKLTRSQAFGSLDDKDNQLSVEILNSVSALEEKLKPHLARKR</sequence>
<accession>X1LQJ2</accession>
<comment type="caution">
    <text evidence="1">The sequence shown here is derived from an EMBL/GenBank/DDBJ whole genome shotgun (WGS) entry which is preliminary data.</text>
</comment>
<dbReference type="EMBL" id="BARV01015974">
    <property type="protein sequence ID" value="GAI21627.1"/>
    <property type="molecule type" value="Genomic_DNA"/>
</dbReference>
<feature type="non-terminal residue" evidence="1">
    <location>
        <position position="1"/>
    </location>
</feature>
<gene>
    <name evidence="1" type="ORF">S06H3_27522</name>
</gene>
<protein>
    <submittedName>
        <fullName evidence="1">Uncharacterized protein</fullName>
    </submittedName>
</protein>